<dbReference type="GO" id="GO:0030010">
    <property type="term" value="P:establishment of cell polarity"/>
    <property type="evidence" value="ECO:0007669"/>
    <property type="project" value="TreeGrafter"/>
</dbReference>
<dbReference type="SUPFAM" id="SSF50156">
    <property type="entry name" value="PDZ domain-like"/>
    <property type="match status" value="3"/>
</dbReference>
<dbReference type="EnsemblMetazoa" id="tetur03g03780.1">
    <property type="protein sequence ID" value="tetur03g03780.1"/>
    <property type="gene ID" value="tetur03g03780"/>
</dbReference>
<evidence type="ECO:0000256" key="1">
    <source>
        <dbReference type="SAM" id="Coils"/>
    </source>
</evidence>
<dbReference type="InterPro" id="IPR052213">
    <property type="entry name" value="PAR3"/>
</dbReference>
<gene>
    <name evidence="4" type="primary">107372153</name>
</gene>
<feature type="region of interest" description="Disordered" evidence="2">
    <location>
        <begin position="1016"/>
        <end position="1046"/>
    </location>
</feature>
<feature type="region of interest" description="Disordered" evidence="2">
    <location>
        <begin position="886"/>
        <end position="913"/>
    </location>
</feature>
<proteinExistence type="predicted"/>
<dbReference type="KEGG" id="tut:107372153"/>
<dbReference type="GO" id="GO:0008104">
    <property type="term" value="P:intracellular protein localization"/>
    <property type="evidence" value="ECO:0007669"/>
    <property type="project" value="TreeGrafter"/>
</dbReference>
<feature type="domain" description="PDZ" evidence="3">
    <location>
        <begin position="197"/>
        <end position="268"/>
    </location>
</feature>
<dbReference type="Gene3D" id="2.30.42.10">
    <property type="match status" value="3"/>
</dbReference>
<organism evidence="4 5">
    <name type="scientific">Tetranychus urticae</name>
    <name type="common">Two-spotted spider mite</name>
    <dbReference type="NCBI Taxonomy" id="32264"/>
    <lineage>
        <taxon>Eukaryota</taxon>
        <taxon>Metazoa</taxon>
        <taxon>Ecdysozoa</taxon>
        <taxon>Arthropoda</taxon>
        <taxon>Chelicerata</taxon>
        <taxon>Arachnida</taxon>
        <taxon>Acari</taxon>
        <taxon>Acariformes</taxon>
        <taxon>Trombidiformes</taxon>
        <taxon>Prostigmata</taxon>
        <taxon>Eleutherengona</taxon>
        <taxon>Raphignathae</taxon>
        <taxon>Tetranychoidea</taxon>
        <taxon>Tetranychidae</taxon>
        <taxon>Tetranychus</taxon>
    </lineage>
</organism>
<accession>T1JZF6</accession>
<dbReference type="GO" id="GO:0043296">
    <property type="term" value="C:apical junction complex"/>
    <property type="evidence" value="ECO:0007669"/>
    <property type="project" value="TreeGrafter"/>
</dbReference>
<feature type="region of interest" description="Disordered" evidence="2">
    <location>
        <begin position="969"/>
        <end position="999"/>
    </location>
</feature>
<dbReference type="EMBL" id="CAEY01001120">
    <property type="status" value="NOT_ANNOTATED_CDS"/>
    <property type="molecule type" value="Genomic_DNA"/>
</dbReference>
<sequence>MKALTEDENEQTRCEKCATEEVAATSYTRELEKLLIESENIIKNLKQNLSGLKLENQYLSAQLTELRQKISPTPASPIRLNEDNQSILIKLNDGRGNLGVSILPCEDSAGGMVIQNILPGGRVDKNGGIAVGDKIVAVNDLSLLNLTFDQAQEILREASQLDEMTLRIVKCSVDSGLEQYTNTISRLGSRKLGRKYHVRLIKGADGLGFSIATKDNPAGDSSIYVKSIFPRGAAIKDGALKSGDRILQVNGIDILRKKLQDVVSILKSIQVGNSVDLIIARQEQDISPNPSLPRPLPGDKAGEIPNGHQSEVFTFDIPSNDTSSAGLGISVKCLQSKDESGMTYDCGLFVNKIIHGGAAFKDGRLKVNDQIISINGIPLLGLSNDDAYALLQKSFSIGDGLNSIRVTIARKLQSPENEKSSEPTDADVDVSDNVGTKQDLSTSSYNSCDNTVIHFNDHQPVSNRLHGRTPSIHERLISNSGDISINEDANVTVDLISTSSYKSCDNTVIHNPKPMVSPNDQLEVHFNDHHPVSNRLHGRTPSVRDRVMPNSGDMSPNRSDIFIENDTGNFDCDETNQTIPKSIEDMDDTEANVLKHVESVTSINNDCEIVFARDGFGRQSVSEKRFCAKAKEEREKERQKLRKEYGLTSPKTPSKERNANTPSKPARGERSASKNLPLFSPKCCWSCQSPGSCPYHVAPSTKRVGPNLGLKKSCSLESLQTMMQELQKDQLDGQEGNPFAGPRPATLKVSRIRTTNESFRVAVDKSYDDGVTETQKAMETLNEEESENNSYINIIHKQQQQQHPPHQHHHHLQQPQQPQLQQLQQQHSHYQQPQPQSQQQHQLHQQHQLQKQHQLHQLYQQQSTNNILHHHDVRPPRHHNMDKFKQSEATVSSTGTSSQFTSTDDDSNLIKNKNSDAKKGLFRTLLRLGSGKKNKSKSTRTEDYNQVRAAQEAMLEREKVQEAYNKLKDQYQHQHQQQHQQQHQYQHQHAHQHAVQTQVKSTVGLPNLLLNHFSPPSNVQFSQQQNQLAPHQSQQAYGTLPSASDQQMKNVANHIRTSSGRMNAAPLIGSTSAGPGYVERQYQTLQRSTYGATVHPTYDAPYGVVKRNVYSGSYRSTNVNNRQTVYWANSGATTTDASFRRPHKVYVEEYSRPNGPLDSMYTPLSS</sequence>
<dbReference type="GO" id="GO:0000226">
    <property type="term" value="P:microtubule cytoskeleton organization"/>
    <property type="evidence" value="ECO:0007669"/>
    <property type="project" value="TreeGrafter"/>
</dbReference>
<dbReference type="SMART" id="SM00228">
    <property type="entry name" value="PDZ"/>
    <property type="match status" value="3"/>
</dbReference>
<evidence type="ECO:0000256" key="2">
    <source>
        <dbReference type="SAM" id="MobiDB-lite"/>
    </source>
</evidence>
<dbReference type="Proteomes" id="UP000015104">
    <property type="component" value="Unassembled WGS sequence"/>
</dbReference>
<evidence type="ECO:0000313" key="4">
    <source>
        <dbReference type="EnsemblMetazoa" id="tetur03g03780.1"/>
    </source>
</evidence>
<reference evidence="5" key="1">
    <citation type="submission" date="2011-08" db="EMBL/GenBank/DDBJ databases">
        <authorList>
            <person name="Rombauts S."/>
        </authorList>
    </citation>
    <scope>NUCLEOTIDE SEQUENCE</scope>
    <source>
        <strain evidence="5">London</strain>
    </source>
</reference>
<dbReference type="GO" id="GO:0007155">
    <property type="term" value="P:cell adhesion"/>
    <property type="evidence" value="ECO:0007669"/>
    <property type="project" value="TreeGrafter"/>
</dbReference>
<feature type="compositionally biased region" description="Polar residues" evidence="2">
    <location>
        <begin position="433"/>
        <end position="442"/>
    </location>
</feature>
<feature type="compositionally biased region" description="Basic and acidic residues" evidence="2">
    <location>
        <begin position="629"/>
        <end position="645"/>
    </location>
</feature>
<dbReference type="HOGENOM" id="CLU_555914_0_0_1"/>
<keyword evidence="5" id="KW-1185">Reference proteome</keyword>
<feature type="compositionally biased region" description="Low complexity" evidence="2">
    <location>
        <begin position="813"/>
        <end position="855"/>
    </location>
</feature>
<feature type="region of interest" description="Disordered" evidence="2">
    <location>
        <begin position="797"/>
        <end position="855"/>
    </location>
</feature>
<dbReference type="PANTHER" id="PTHR16484:SF17">
    <property type="entry name" value="BAZOOKA, ISOFORM B"/>
    <property type="match status" value="1"/>
</dbReference>
<feature type="region of interest" description="Disordered" evidence="2">
    <location>
        <begin position="629"/>
        <end position="674"/>
    </location>
</feature>
<dbReference type="GO" id="GO:0045197">
    <property type="term" value="P:establishment or maintenance of epithelial cell apical/basal polarity"/>
    <property type="evidence" value="ECO:0007669"/>
    <property type="project" value="TreeGrafter"/>
</dbReference>
<dbReference type="InterPro" id="IPR036034">
    <property type="entry name" value="PDZ_sf"/>
</dbReference>
<dbReference type="Pfam" id="PF00595">
    <property type="entry name" value="PDZ"/>
    <property type="match status" value="3"/>
</dbReference>
<dbReference type="GO" id="GO:0035091">
    <property type="term" value="F:phosphatidylinositol binding"/>
    <property type="evidence" value="ECO:0007669"/>
    <property type="project" value="TreeGrafter"/>
</dbReference>
<dbReference type="GO" id="GO:0005912">
    <property type="term" value="C:adherens junction"/>
    <property type="evidence" value="ECO:0007669"/>
    <property type="project" value="TreeGrafter"/>
</dbReference>
<feature type="domain" description="PDZ" evidence="3">
    <location>
        <begin position="314"/>
        <end position="394"/>
    </location>
</feature>
<protein>
    <recommendedName>
        <fullName evidence="3">PDZ domain-containing protein</fullName>
    </recommendedName>
</protein>
<dbReference type="STRING" id="32264.T1JZF6"/>
<dbReference type="GO" id="GO:0005938">
    <property type="term" value="C:cell cortex"/>
    <property type="evidence" value="ECO:0007669"/>
    <property type="project" value="TreeGrafter"/>
</dbReference>
<evidence type="ECO:0000259" key="3">
    <source>
        <dbReference type="PROSITE" id="PS50106"/>
    </source>
</evidence>
<dbReference type="OrthoDB" id="6264899at2759"/>
<dbReference type="CDD" id="cd23058">
    <property type="entry name" value="PDZ2_Par3-like"/>
    <property type="match status" value="1"/>
</dbReference>
<reference evidence="4" key="2">
    <citation type="submission" date="2015-06" db="UniProtKB">
        <authorList>
            <consortium name="EnsemblMetazoa"/>
        </authorList>
    </citation>
    <scope>IDENTIFICATION</scope>
</reference>
<feature type="compositionally biased region" description="Low complexity" evidence="2">
    <location>
        <begin position="973"/>
        <end position="985"/>
    </location>
</feature>
<feature type="region of interest" description="Disordered" evidence="2">
    <location>
        <begin position="413"/>
        <end position="442"/>
    </location>
</feature>
<dbReference type="GO" id="GO:0051660">
    <property type="term" value="P:establishment of centrosome localization"/>
    <property type="evidence" value="ECO:0007669"/>
    <property type="project" value="TreeGrafter"/>
</dbReference>
<dbReference type="OMA" id="FVNKIIH"/>
<dbReference type="PANTHER" id="PTHR16484">
    <property type="entry name" value="PARTITIONING DEFECTIVE 3 RELATED"/>
    <property type="match status" value="1"/>
</dbReference>
<dbReference type="eggNOG" id="KOG3528">
    <property type="taxonomic scope" value="Eukaryota"/>
</dbReference>
<dbReference type="GO" id="GO:0016324">
    <property type="term" value="C:apical plasma membrane"/>
    <property type="evidence" value="ECO:0007669"/>
    <property type="project" value="TreeGrafter"/>
</dbReference>
<keyword evidence="1" id="KW-0175">Coiled coil</keyword>
<feature type="compositionally biased region" description="Low complexity" evidence="2">
    <location>
        <begin position="890"/>
        <end position="902"/>
    </location>
</feature>
<feature type="domain" description="PDZ" evidence="3">
    <location>
        <begin position="88"/>
        <end position="170"/>
    </location>
</feature>
<dbReference type="InterPro" id="IPR001478">
    <property type="entry name" value="PDZ"/>
</dbReference>
<feature type="coiled-coil region" evidence="1">
    <location>
        <begin position="28"/>
        <end position="69"/>
    </location>
</feature>
<evidence type="ECO:0000313" key="5">
    <source>
        <dbReference type="Proteomes" id="UP000015104"/>
    </source>
</evidence>
<name>T1JZF6_TETUR</name>
<dbReference type="AlphaFoldDB" id="T1JZF6"/>
<dbReference type="PROSITE" id="PS50106">
    <property type="entry name" value="PDZ"/>
    <property type="match status" value="3"/>
</dbReference>